<evidence type="ECO:0000313" key="3">
    <source>
        <dbReference type="EMBL" id="APA95977.1"/>
    </source>
</evidence>
<feature type="compositionally biased region" description="Polar residues" evidence="1">
    <location>
        <begin position="46"/>
        <end position="75"/>
    </location>
</feature>
<dbReference type="EMBL" id="CP017839">
    <property type="protein sequence ID" value="APA95977.1"/>
    <property type="molecule type" value="Genomic_DNA"/>
</dbReference>
<evidence type="ECO:0000313" key="4">
    <source>
        <dbReference type="Proteomes" id="UP000180166"/>
    </source>
</evidence>
<dbReference type="GeneID" id="93370306"/>
<feature type="region of interest" description="Disordered" evidence="1">
    <location>
        <begin position="35"/>
        <end position="75"/>
    </location>
</feature>
<feature type="signal peptide" evidence="2">
    <location>
        <begin position="1"/>
        <end position="22"/>
    </location>
</feature>
<dbReference type="KEGG" id="nsr:NS506_01910"/>
<organism evidence="3 4">
    <name type="scientific">Nocardia seriolae</name>
    <dbReference type="NCBI Taxonomy" id="37332"/>
    <lineage>
        <taxon>Bacteria</taxon>
        <taxon>Bacillati</taxon>
        <taxon>Actinomycetota</taxon>
        <taxon>Actinomycetes</taxon>
        <taxon>Mycobacteriales</taxon>
        <taxon>Nocardiaceae</taxon>
        <taxon>Nocardia</taxon>
    </lineage>
</organism>
<reference evidence="3 4" key="1">
    <citation type="submission" date="2016-10" db="EMBL/GenBank/DDBJ databases">
        <title>Genome sequence of Nocardia seriolae strain EM150506, isolated from Anguila japonica.</title>
        <authorList>
            <person name="Han H.-J."/>
        </authorList>
    </citation>
    <scope>NUCLEOTIDE SEQUENCE [LARGE SCALE GENOMIC DNA]</scope>
    <source>
        <strain evidence="3 4">EM150506</strain>
    </source>
</reference>
<evidence type="ECO:0000256" key="1">
    <source>
        <dbReference type="SAM" id="MobiDB-lite"/>
    </source>
</evidence>
<protein>
    <submittedName>
        <fullName evidence="3">Uncharacterized protein</fullName>
    </submittedName>
</protein>
<proteinExistence type="predicted"/>
<name>A0ABC8AP76_9NOCA</name>
<dbReference type="Proteomes" id="UP000180166">
    <property type="component" value="Chromosome"/>
</dbReference>
<keyword evidence="2" id="KW-0732">Signal</keyword>
<dbReference type="RefSeq" id="WP_033088187.1">
    <property type="nucleotide sequence ID" value="NZ_AP017900.1"/>
</dbReference>
<gene>
    <name evidence="3" type="ORF">NS506_01910</name>
</gene>
<accession>A0ABC8AP76</accession>
<evidence type="ECO:0000256" key="2">
    <source>
        <dbReference type="SAM" id="SignalP"/>
    </source>
</evidence>
<feature type="chain" id="PRO_5044760058" evidence="2">
    <location>
        <begin position="23"/>
        <end position="104"/>
    </location>
</feature>
<dbReference type="AlphaFoldDB" id="A0ABC8AP76"/>
<sequence>MPSLLRTTLVVAALFGGLLAPAAVASADALPLTPAQQPAEPVAAPNTTGTGSVNTGATGSFDASPTGSSNVIKALQTGSGQCGPGLGIPTTFDGSAAPWCGLYH</sequence>
<feature type="compositionally biased region" description="Low complexity" evidence="1">
    <location>
        <begin position="35"/>
        <end position="45"/>
    </location>
</feature>